<dbReference type="InterPro" id="IPR049551">
    <property type="entry name" value="PKS_DH_C"/>
</dbReference>
<dbReference type="Gene3D" id="3.40.47.10">
    <property type="match status" value="1"/>
</dbReference>
<dbReference type="EMBL" id="JAGIOH010000001">
    <property type="protein sequence ID" value="MBP2406514.1"/>
    <property type="molecule type" value="Genomic_DNA"/>
</dbReference>
<evidence type="ECO:0000313" key="14">
    <source>
        <dbReference type="EMBL" id="MBP2406514.1"/>
    </source>
</evidence>
<dbReference type="CDD" id="cd02440">
    <property type="entry name" value="AdoMet_MTases"/>
    <property type="match status" value="1"/>
</dbReference>
<dbReference type="SUPFAM" id="SSF51735">
    <property type="entry name" value="NAD(P)-binding Rossmann-fold domains"/>
    <property type="match status" value="3"/>
</dbReference>
<evidence type="ECO:0000256" key="8">
    <source>
        <dbReference type="ARBA" id="ARBA00023315"/>
    </source>
</evidence>
<proteinExistence type="predicted"/>
<dbReference type="InterPro" id="IPR020807">
    <property type="entry name" value="PKS_DH"/>
</dbReference>
<dbReference type="Gene3D" id="3.30.70.3290">
    <property type="match status" value="1"/>
</dbReference>
<dbReference type="InterPro" id="IPR013217">
    <property type="entry name" value="Methyltransf_12"/>
</dbReference>
<dbReference type="Proteomes" id="UP001519291">
    <property type="component" value="Unassembled WGS sequence"/>
</dbReference>
<name>A0ABS4YCJ3_9ACTN</name>
<dbReference type="SUPFAM" id="SSF47336">
    <property type="entry name" value="ACP-like"/>
    <property type="match status" value="1"/>
</dbReference>
<evidence type="ECO:0000256" key="5">
    <source>
        <dbReference type="ARBA" id="ARBA00022857"/>
    </source>
</evidence>
<dbReference type="Pfam" id="PF00550">
    <property type="entry name" value="PP-binding"/>
    <property type="match status" value="1"/>
</dbReference>
<dbReference type="PROSITE" id="PS52019">
    <property type="entry name" value="PKS_MFAS_DH"/>
    <property type="match status" value="1"/>
</dbReference>
<dbReference type="RefSeq" id="WP_307842185.1">
    <property type="nucleotide sequence ID" value="NZ_JAGIOH010000001.1"/>
</dbReference>
<evidence type="ECO:0000256" key="6">
    <source>
        <dbReference type="ARBA" id="ARBA00023194"/>
    </source>
</evidence>
<evidence type="ECO:0000256" key="9">
    <source>
        <dbReference type="PROSITE-ProRule" id="PRU01363"/>
    </source>
</evidence>
<dbReference type="SUPFAM" id="SSF53335">
    <property type="entry name" value="S-adenosyl-L-methionine-dependent methyltransferases"/>
    <property type="match status" value="1"/>
</dbReference>
<dbReference type="InterPro" id="IPR049552">
    <property type="entry name" value="PKS_DH_N"/>
</dbReference>
<dbReference type="InterPro" id="IPR032821">
    <property type="entry name" value="PKS_assoc"/>
</dbReference>
<evidence type="ECO:0000259" key="13">
    <source>
        <dbReference type="PROSITE" id="PS52019"/>
    </source>
</evidence>
<feature type="domain" description="Ketosynthase family 3 (KS3)" evidence="12">
    <location>
        <begin position="14"/>
        <end position="437"/>
    </location>
</feature>
<evidence type="ECO:0000256" key="4">
    <source>
        <dbReference type="ARBA" id="ARBA00022679"/>
    </source>
</evidence>
<dbReference type="Gene3D" id="3.40.366.10">
    <property type="entry name" value="Malonyl-Coenzyme A Acyl Carrier Protein, domain 2"/>
    <property type="match status" value="1"/>
</dbReference>
<dbReference type="Pfam" id="PF00107">
    <property type="entry name" value="ADH_zinc_N"/>
    <property type="match status" value="1"/>
</dbReference>
<feature type="region of interest" description="C-terminal hotdog fold" evidence="9">
    <location>
        <begin position="1041"/>
        <end position="1181"/>
    </location>
</feature>
<dbReference type="PANTHER" id="PTHR43775:SF37">
    <property type="entry name" value="SI:DKEY-61P9.11"/>
    <property type="match status" value="1"/>
</dbReference>
<feature type="domain" description="Carrier" evidence="11">
    <location>
        <begin position="2407"/>
        <end position="2484"/>
    </location>
</feature>
<dbReference type="InterPro" id="IPR013149">
    <property type="entry name" value="ADH-like_C"/>
</dbReference>
<dbReference type="InterPro" id="IPR013968">
    <property type="entry name" value="PKS_KR"/>
</dbReference>
<dbReference type="Gene3D" id="3.40.50.150">
    <property type="entry name" value="Vaccinia Virus protein VP39"/>
    <property type="match status" value="1"/>
</dbReference>
<dbReference type="SMART" id="SM00826">
    <property type="entry name" value="PKS_DH"/>
    <property type="match status" value="1"/>
</dbReference>
<dbReference type="SUPFAM" id="SSF50129">
    <property type="entry name" value="GroES-like"/>
    <property type="match status" value="1"/>
</dbReference>
<dbReference type="CDD" id="cd00833">
    <property type="entry name" value="PKS"/>
    <property type="match status" value="1"/>
</dbReference>
<protein>
    <submittedName>
        <fullName evidence="14">Acyl transferase domain-containing protein/NADPH:quinone reductase-like Zn-dependent oxidoreductase/NAD(P)-dependent dehydrogenase (Short-subunit alcohol dehydrogenase family)</fullName>
    </submittedName>
</protein>
<keyword evidence="2" id="KW-0596">Phosphopantetheine</keyword>
<dbReference type="GeneID" id="91572828"/>
<dbReference type="PROSITE" id="PS00606">
    <property type="entry name" value="KS3_1"/>
    <property type="match status" value="1"/>
</dbReference>
<dbReference type="Gene3D" id="3.40.50.720">
    <property type="entry name" value="NAD(P)-binding Rossmann-like Domain"/>
    <property type="match status" value="3"/>
</dbReference>
<evidence type="ECO:0000256" key="3">
    <source>
        <dbReference type="ARBA" id="ARBA00022553"/>
    </source>
</evidence>
<comment type="caution">
    <text evidence="14">The sequence shown here is derived from an EMBL/GenBank/DDBJ whole genome shotgun (WGS) entry which is preliminary data.</text>
</comment>
<dbReference type="InterPro" id="IPR020841">
    <property type="entry name" value="PKS_Beta-ketoAc_synthase_dom"/>
</dbReference>
<feature type="active site" description="Proton acceptor; for dehydratase activity" evidence="9">
    <location>
        <position position="935"/>
    </location>
</feature>
<dbReference type="SUPFAM" id="SSF55048">
    <property type="entry name" value="Probable ACP-binding domain of malonyl-CoA ACP transacylase"/>
    <property type="match status" value="1"/>
</dbReference>
<dbReference type="InterPro" id="IPR020843">
    <property type="entry name" value="ER"/>
</dbReference>
<dbReference type="Pfam" id="PF08242">
    <property type="entry name" value="Methyltransf_12"/>
    <property type="match status" value="1"/>
</dbReference>
<dbReference type="PROSITE" id="PS50075">
    <property type="entry name" value="CARRIER"/>
    <property type="match status" value="1"/>
</dbReference>
<dbReference type="PANTHER" id="PTHR43775">
    <property type="entry name" value="FATTY ACID SYNTHASE"/>
    <property type="match status" value="1"/>
</dbReference>
<dbReference type="SMART" id="SM00825">
    <property type="entry name" value="PKS_KS"/>
    <property type="match status" value="1"/>
</dbReference>
<dbReference type="InterPro" id="IPR016035">
    <property type="entry name" value="Acyl_Trfase/lysoPLipase"/>
</dbReference>
<dbReference type="InterPro" id="IPR011032">
    <property type="entry name" value="GroES-like_sf"/>
</dbReference>
<dbReference type="InterPro" id="IPR042104">
    <property type="entry name" value="PKS_dehydratase_sf"/>
</dbReference>
<dbReference type="InterPro" id="IPR014031">
    <property type="entry name" value="Ketoacyl_synth_C"/>
</dbReference>
<dbReference type="InterPro" id="IPR036291">
    <property type="entry name" value="NAD(P)-bd_dom_sf"/>
</dbReference>
<dbReference type="InterPro" id="IPR014043">
    <property type="entry name" value="Acyl_transferase_dom"/>
</dbReference>
<evidence type="ECO:0000256" key="2">
    <source>
        <dbReference type="ARBA" id="ARBA00022450"/>
    </source>
</evidence>
<dbReference type="InterPro" id="IPR049900">
    <property type="entry name" value="PKS_mFAS_DH"/>
</dbReference>
<dbReference type="PROSITE" id="PS52004">
    <property type="entry name" value="KS3_2"/>
    <property type="match status" value="1"/>
</dbReference>
<dbReference type="SUPFAM" id="SSF53901">
    <property type="entry name" value="Thiolase-like"/>
    <property type="match status" value="1"/>
</dbReference>
<feature type="region of interest" description="N-terminal hotdog fold" evidence="9">
    <location>
        <begin position="906"/>
        <end position="1026"/>
    </location>
</feature>
<reference evidence="14 15" key="1">
    <citation type="submission" date="2021-03" db="EMBL/GenBank/DDBJ databases">
        <title>Sequencing the genomes of 1000 actinobacteria strains.</title>
        <authorList>
            <person name="Klenk H.-P."/>
        </authorList>
    </citation>
    <scope>NUCLEOTIDE SEQUENCE [LARGE SCALE GENOMIC DNA]</scope>
    <source>
        <strain evidence="14 15">DSM 41480</strain>
    </source>
</reference>
<evidence type="ECO:0000256" key="1">
    <source>
        <dbReference type="ARBA" id="ARBA00004792"/>
    </source>
</evidence>
<evidence type="ECO:0000259" key="12">
    <source>
        <dbReference type="PROSITE" id="PS52004"/>
    </source>
</evidence>
<dbReference type="CDD" id="cd05195">
    <property type="entry name" value="enoyl_red"/>
    <property type="match status" value="1"/>
</dbReference>
<dbReference type="InterPro" id="IPR036736">
    <property type="entry name" value="ACP-like_sf"/>
</dbReference>
<comment type="pathway">
    <text evidence="1">Antibiotic biosynthesis.</text>
</comment>
<keyword evidence="4" id="KW-0808">Transferase</keyword>
<dbReference type="Gene3D" id="3.10.129.110">
    <property type="entry name" value="Polyketide synthase dehydratase"/>
    <property type="match status" value="1"/>
</dbReference>
<feature type="compositionally biased region" description="Polar residues" evidence="10">
    <location>
        <begin position="1032"/>
        <end position="1042"/>
    </location>
</feature>
<keyword evidence="8" id="KW-0012">Acyltransferase</keyword>
<dbReference type="SMART" id="SM00829">
    <property type="entry name" value="PKS_ER"/>
    <property type="match status" value="1"/>
</dbReference>
<feature type="domain" description="PKS/mFAS DH" evidence="13">
    <location>
        <begin position="906"/>
        <end position="1181"/>
    </location>
</feature>
<dbReference type="Pfam" id="PF00109">
    <property type="entry name" value="ketoacyl-synt"/>
    <property type="match status" value="1"/>
</dbReference>
<accession>A0ABS4YCJ3</accession>
<dbReference type="Gene3D" id="3.90.180.10">
    <property type="entry name" value="Medium-chain alcohol dehydrogenases, catalytic domain"/>
    <property type="match status" value="1"/>
</dbReference>
<dbReference type="Pfam" id="PF16197">
    <property type="entry name" value="KAsynt_C_assoc"/>
    <property type="match status" value="1"/>
</dbReference>
<dbReference type="SMART" id="SM00822">
    <property type="entry name" value="PKS_KR"/>
    <property type="match status" value="1"/>
</dbReference>
<dbReference type="InterPro" id="IPR009081">
    <property type="entry name" value="PP-bd_ACP"/>
</dbReference>
<organism evidence="14 15">
    <name type="scientific">Streptomyces syringium</name>
    <dbReference type="NCBI Taxonomy" id="76729"/>
    <lineage>
        <taxon>Bacteria</taxon>
        <taxon>Bacillati</taxon>
        <taxon>Actinomycetota</taxon>
        <taxon>Actinomycetes</taxon>
        <taxon>Kitasatosporales</taxon>
        <taxon>Streptomycetaceae</taxon>
        <taxon>Streptomyces</taxon>
    </lineage>
</organism>
<dbReference type="Pfam" id="PF00698">
    <property type="entry name" value="Acyl_transf_1"/>
    <property type="match status" value="1"/>
</dbReference>
<dbReference type="InterPro" id="IPR014030">
    <property type="entry name" value="Ketoacyl_synth_N"/>
</dbReference>
<feature type="active site" description="Proton donor; for dehydratase activity" evidence="9">
    <location>
        <position position="1098"/>
    </location>
</feature>
<gene>
    <name evidence="14" type="ORF">JO379_005983</name>
</gene>
<evidence type="ECO:0000256" key="10">
    <source>
        <dbReference type="SAM" id="MobiDB-lite"/>
    </source>
</evidence>
<dbReference type="Pfam" id="PF14765">
    <property type="entry name" value="PS-DH"/>
    <property type="match status" value="1"/>
</dbReference>
<keyword evidence="15" id="KW-1185">Reference proteome</keyword>
<evidence type="ECO:0000256" key="7">
    <source>
        <dbReference type="ARBA" id="ARBA00023268"/>
    </source>
</evidence>
<keyword evidence="6" id="KW-0045">Antibiotic biosynthesis</keyword>
<dbReference type="Pfam" id="PF02801">
    <property type="entry name" value="Ketoacyl-synt_C"/>
    <property type="match status" value="1"/>
</dbReference>
<evidence type="ECO:0000259" key="11">
    <source>
        <dbReference type="PROSITE" id="PS50075"/>
    </source>
</evidence>
<dbReference type="Gene3D" id="1.10.1200.10">
    <property type="entry name" value="ACP-like"/>
    <property type="match status" value="1"/>
</dbReference>
<keyword evidence="5" id="KW-0521">NADP</keyword>
<dbReference type="SUPFAM" id="SSF52151">
    <property type="entry name" value="FabD/lysophospholipase-like"/>
    <property type="match status" value="1"/>
</dbReference>
<dbReference type="InterPro" id="IPR029063">
    <property type="entry name" value="SAM-dependent_MTases_sf"/>
</dbReference>
<dbReference type="InterPro" id="IPR016036">
    <property type="entry name" value="Malonyl_transacylase_ACP-bd"/>
</dbReference>
<dbReference type="Pfam" id="PF08659">
    <property type="entry name" value="KR"/>
    <property type="match status" value="1"/>
</dbReference>
<dbReference type="SMART" id="SM00823">
    <property type="entry name" value="PKS_PP"/>
    <property type="match status" value="1"/>
</dbReference>
<dbReference type="InterPro" id="IPR001227">
    <property type="entry name" value="Ac_transferase_dom_sf"/>
</dbReference>
<dbReference type="Pfam" id="PF08240">
    <property type="entry name" value="ADH_N"/>
    <property type="match status" value="1"/>
</dbReference>
<keyword evidence="3" id="KW-0597">Phosphoprotein</keyword>
<dbReference type="InterPro" id="IPR050091">
    <property type="entry name" value="PKS_NRPS_Biosynth_Enz"/>
</dbReference>
<dbReference type="InterPro" id="IPR057326">
    <property type="entry name" value="KR_dom"/>
</dbReference>
<dbReference type="InterPro" id="IPR018201">
    <property type="entry name" value="Ketoacyl_synth_AS"/>
</dbReference>
<dbReference type="Pfam" id="PF21089">
    <property type="entry name" value="PKS_DH_N"/>
    <property type="match status" value="1"/>
</dbReference>
<feature type="region of interest" description="Disordered" evidence="10">
    <location>
        <begin position="1023"/>
        <end position="1044"/>
    </location>
</feature>
<evidence type="ECO:0000313" key="15">
    <source>
        <dbReference type="Proteomes" id="UP001519291"/>
    </source>
</evidence>
<sequence>MPSGDVHHHEDHKEEAIAIVGAACRLPGGIDTLDGLWAVLRAGRDVIGDVPPERFDIADFVDPGRRRAGKSYTAAGGFLEDVSGFDADFFGISPREATRVDPQQRLLLEMAVEALDDAGMCRDTWAGADVGVFVGVSSSDYADLQSARPATMSAHTMTGGAASILANRLSHAFDWHGESVAVDTACSSSLFAVHRACDYLRAGRGPVALAGGVNVLLNPFGYVGFSAASMLSPTGRCQTFSAAADGFVRSEGGGVILLKRLGDALADGDRIHGTIVTTGANCDGRTHGLALPNPRAQEALLRSVYDRGRVHPDDLVYFEAHGTGTSVGDPAECEAIGRALGARRTDGDLPIGSVKSNVGHLEPASGMAGLFKALLVLRHGVVPRTLHAEPLNPGIDFARWKLRPAVKELPLPSRPRPVVGVNSFGFGGANAHAVLAPPPSPRPAKDGHDHGTLPVMVSAHTPVALAEAARRMAGRLRAASDPEFYDLAHTACRRRTPHRYRAVVLATDREEAAAALGAVSGGRREGASASASVTSANTGRTALVFSGNGSQWAGMGTGLLTDEPAFHDAVQRVDAALGPELGWSVHEALAAGAPGYDLRRTEVAQPLLFAVQMGLVAVLRERGVRFSGVAGHSVGEIAAACTAGALDLATAARVVAARSRAQAPTAGHGRMAAVGLPEDEARVEAERYGGRLTVAGVNSDRDVTLAGDPASLADLGEHLARRDVFFRMLELDYAFHSPAMDPIEGPLRALLGDLRTSGGSTPFYSSVSGGPLPGERLDAGYWWRNVREPVRFADAVRAMREAGHDVFVEVGPHPVLAPYLRRLGHADGGPAVIRTCRRDGDGPLEVRRAVAQLIAADGQLDWDVYFPVPGRVADLPAYPWQRERHWNGAPGWWSRGAGEDGAGRGHPLLGTRLAALEPLWSGPVATARMPWLGDHKVGDTVVLPAAAYLEAAFAAAAETFEGPVEVRNLQITRPLSLPWDDDSAEPRLQVSLSDEDQLLRIAARHETDTDWLLHARGRVRRLLGTAPAPDRTASSPGPSTTTRVEKTEHYARAARAGLPYGPAFQVIGRLTVGTDEVVAAYETGLPLGEFRAHPAILDGALQAGMPLMAGTADPDTPFLPTVIETARLWQSPPARGWIHVTARERGPVDACWDVSLLDDDGHVTVELQGCRLRRFTAGGSQPVVRWETVLRAAAHPSLPHPAPDAPLPAPPALADAAARWRAATGSTRRDERDRDVVRSLHEWAAHSTVAAIRQMLGQAGREGAVGFSSEDLIAAGMAEKHDRLMRVLLPLAATHGLLRPVDDAGPGTTPYWRFRTDPAPRDLFEKALARFPEHSLAFTVFGRCGLHLADVLRGRTDPRELLFAETDRHLIEQLYSRAPSVQTQLDIVRQIVCTITGTWPRGRPLRILEVGAGTGGMTDRLLDVLPPESTEYVYSDVSAVFFPRARRRFADRDFLVYRVVDIDRPLEEQGLAPGSFDLVLAHNALHVAKDVRRAVSRLVGLLAEGGQLVAVEEHDLRSTAVCFGLLDEYWSFTDHELREDSPLLTALQWEDLLRTCGLGEVCSVRVGEEENLPGSSVLLGRRATAPHAHPPEPQDRATGERWIVTAERPDGALAQALTGLLVRSGADDVHRTGLPDDAEQWTRAGQSGTGPLHALIVLDGEQPPLVDADAVTGLAVRRTSALAAFARAYTRSGKPPATLSLVTRSGAPFDAPATPGFPGDAAPWAVARCLANEHPALTVRRIALETGPDPDSGARRLALELLEPTVDDEVLLTDGGRFVARSRSLGAARTTTSAGSAPYRLEVRDPGPSHRLAWVTAEPLEPGADDVLIEVRAVGLNYRDVLEANGMLRPAAGGQGMGLECAGVVTAVGARVTDLAPGDRVCAMTFRTMASHVVAPRQVVGRIPDDMDFAAGATLPTVLLTVHYGLGHVARLGRGETLLVHAAAGGVGMAALHFARSRGATVIATAGTAAKRDLLRLLGAEHILNSRSLDFAEHVRDRTDGRGVDVVLNSLAGEALVRSAELLAPGGRFIELGKRDIESDSRLAMGLFGDNRSFHGVDVGRFLEAGALPAEIVADVFAEIRSGTCQALPHQAFPASRVDDAFRSLQHSRHLGKVVVTFDEPPLVERAPGRLALDPGGTYLVTGGLSGLGAATARHLADRGAGGLALVGRRGRTTPGAEILLEDLAARGVDTRVYAADLGDPRAVEEVLGAVESSGRPLRGVIHAAMALEDALLAELSEEQILAALRPKILGALHLDAACREPLDFFVCYSSVAATVGSRMQANYAAGNLFLEALARSRRAGGRHGLAIALGAVSDTGYVAREGIEATLKRTGVGALSSAEACAALDELLATEAAVAVVGRSDWARVGAYLPATNVPRFEGMAPSTGRQGGDDPEKLRQRLAGATADEAVDAVADVLSRAVADVLQTEPGRVDRQRPLDQLGMDSLMAAELVGVVARRLGCEIPAVELINAGSINGLAARALVRLGHGTSAGS</sequence>
<dbReference type="InterPro" id="IPR013154">
    <property type="entry name" value="ADH-like_N"/>
</dbReference>
<dbReference type="SMART" id="SM00827">
    <property type="entry name" value="PKS_AT"/>
    <property type="match status" value="1"/>
</dbReference>
<keyword evidence="7" id="KW-0511">Multifunctional enzyme</keyword>
<dbReference type="InterPro" id="IPR020806">
    <property type="entry name" value="PKS_PP-bd"/>
</dbReference>
<dbReference type="InterPro" id="IPR016039">
    <property type="entry name" value="Thiolase-like"/>
</dbReference>